<dbReference type="InterPro" id="IPR016167">
    <property type="entry name" value="FAD-bd_PCMH_sub1"/>
</dbReference>
<dbReference type="Pfam" id="PF01565">
    <property type="entry name" value="FAD_binding_4"/>
    <property type="match status" value="1"/>
</dbReference>
<dbReference type="InterPro" id="IPR007173">
    <property type="entry name" value="ALO_C"/>
</dbReference>
<dbReference type="AlphaFoldDB" id="A0A9N8EF46"/>
<dbReference type="GO" id="GO:0016020">
    <property type="term" value="C:membrane"/>
    <property type="evidence" value="ECO:0007669"/>
    <property type="project" value="InterPro"/>
</dbReference>
<organism evidence="3 4">
    <name type="scientific">Seminavis robusta</name>
    <dbReference type="NCBI Taxonomy" id="568900"/>
    <lineage>
        <taxon>Eukaryota</taxon>
        <taxon>Sar</taxon>
        <taxon>Stramenopiles</taxon>
        <taxon>Ochrophyta</taxon>
        <taxon>Bacillariophyta</taxon>
        <taxon>Bacillariophyceae</taxon>
        <taxon>Bacillariophycidae</taxon>
        <taxon>Naviculales</taxon>
        <taxon>Naviculaceae</taxon>
        <taxon>Seminavis</taxon>
    </lineage>
</organism>
<dbReference type="PIRSF" id="PIRSF000136">
    <property type="entry name" value="LGO_GLO"/>
    <property type="match status" value="1"/>
</dbReference>
<protein>
    <submittedName>
        <fullName evidence="3">Gulono-1,4-lactone dehydrogenase</fullName>
    </submittedName>
</protein>
<keyword evidence="1" id="KW-0560">Oxidoreductase</keyword>
<dbReference type="Pfam" id="PF04030">
    <property type="entry name" value="ALO"/>
    <property type="match status" value="1"/>
</dbReference>
<keyword evidence="4" id="KW-1185">Reference proteome</keyword>
<dbReference type="PROSITE" id="PS51387">
    <property type="entry name" value="FAD_PCMH"/>
    <property type="match status" value="1"/>
</dbReference>
<proteinExistence type="predicted"/>
<evidence type="ECO:0000259" key="2">
    <source>
        <dbReference type="PROSITE" id="PS51387"/>
    </source>
</evidence>
<accession>A0A9N8EF46</accession>
<dbReference type="PANTHER" id="PTHR43762:SF1">
    <property type="entry name" value="D-ARABINONO-1,4-LACTONE OXIDASE"/>
    <property type="match status" value="1"/>
</dbReference>
<dbReference type="InterPro" id="IPR016171">
    <property type="entry name" value="Vanillyl_alc_oxidase_C-sub2"/>
</dbReference>
<dbReference type="InterPro" id="IPR010031">
    <property type="entry name" value="FAD_lactone_oxidase-like"/>
</dbReference>
<feature type="domain" description="FAD-binding PCMH-type" evidence="2">
    <location>
        <begin position="34"/>
        <end position="211"/>
    </location>
</feature>
<dbReference type="GO" id="GO:0003885">
    <property type="term" value="F:D-arabinono-1,4-lactone oxidase activity"/>
    <property type="evidence" value="ECO:0007669"/>
    <property type="project" value="InterPro"/>
</dbReference>
<gene>
    <name evidence="3" type="ORF">SEMRO_1096_G240750.1</name>
</gene>
<dbReference type="Gene3D" id="3.30.70.2520">
    <property type="match status" value="1"/>
</dbReference>
<comment type="caution">
    <text evidence="3">The sequence shown here is derived from an EMBL/GenBank/DDBJ whole genome shotgun (WGS) entry which is preliminary data.</text>
</comment>
<dbReference type="InterPro" id="IPR016169">
    <property type="entry name" value="FAD-bd_PCMH_sub2"/>
</dbReference>
<dbReference type="OrthoDB" id="73644at2759"/>
<dbReference type="Gene3D" id="1.10.45.10">
    <property type="entry name" value="Vanillyl-alcohol Oxidase, Chain A, domain 4"/>
    <property type="match status" value="1"/>
</dbReference>
<dbReference type="SUPFAM" id="SSF56176">
    <property type="entry name" value="FAD-binding/transporter-associated domain-like"/>
    <property type="match status" value="1"/>
</dbReference>
<evidence type="ECO:0000313" key="4">
    <source>
        <dbReference type="Proteomes" id="UP001153069"/>
    </source>
</evidence>
<reference evidence="3" key="1">
    <citation type="submission" date="2020-06" db="EMBL/GenBank/DDBJ databases">
        <authorList>
            <consortium name="Plant Systems Biology data submission"/>
        </authorList>
    </citation>
    <scope>NUCLEOTIDE SEQUENCE</scope>
    <source>
        <strain evidence="3">D6</strain>
    </source>
</reference>
<dbReference type="InterPro" id="IPR016166">
    <property type="entry name" value="FAD-bd_PCMH"/>
</dbReference>
<evidence type="ECO:0000256" key="1">
    <source>
        <dbReference type="ARBA" id="ARBA00023002"/>
    </source>
</evidence>
<dbReference type="Gene3D" id="3.30.43.10">
    <property type="entry name" value="Uridine Diphospho-n-acetylenolpyruvylglucosamine Reductase, domain 2"/>
    <property type="match status" value="1"/>
</dbReference>
<evidence type="ECO:0000313" key="3">
    <source>
        <dbReference type="EMBL" id="CAB9520357.1"/>
    </source>
</evidence>
<dbReference type="EMBL" id="CAICTM010001094">
    <property type="protein sequence ID" value="CAB9520357.1"/>
    <property type="molecule type" value="Genomic_DNA"/>
</dbReference>
<dbReference type="Proteomes" id="UP001153069">
    <property type="component" value="Unassembled WGS sequence"/>
</dbReference>
<dbReference type="GO" id="GO:0080049">
    <property type="term" value="F:L-gulono-1,4-lactone dehydrogenase activity"/>
    <property type="evidence" value="ECO:0007669"/>
    <property type="project" value="TreeGrafter"/>
</dbReference>
<dbReference type="InterPro" id="IPR006094">
    <property type="entry name" value="Oxid_FAD_bind_N"/>
</dbReference>
<dbReference type="InterPro" id="IPR036318">
    <property type="entry name" value="FAD-bd_PCMH-like_sf"/>
</dbReference>
<dbReference type="PANTHER" id="PTHR43762">
    <property type="entry name" value="L-GULONOLACTONE OXIDASE"/>
    <property type="match status" value="1"/>
</dbReference>
<name>A0A9N8EF46_9STRA</name>
<sequence length="526" mass="58499">MASKSIQVHQKDMDVTRGCPGYEGALQGNWNGNVSFGDATVLLPKTMDELCRMVRDADQLPVRVVGRGHSFTPLALGGTILCLQHLNRILDYRPPSSKTDGFITCEGGTTYTEVIQFLNQQAPQERGALPNLPSCPQFTIAGAIATGTHGSGIHIHNLSAHVSMLEFVQANGSLVRYDRSDPSTQDILKKCRIHLGCLGVISRLTLDIVPYYSVEAVRYDDIPLETVIANLPEWWTRCDSLSVWTSGFGKGVGKGTCWATFRRFVVEEAKKDDDDDAPAVDLPTFLTPQELGDKGHVCNRSIPRYCTDPRQPEGFVPTGRGPWYDYLTVTMDGGKETCMTTKDLQAEFFVPLRYAQAALRAVWDAAREVSFSPPWGYQPTSADKEPPQRGVIDAMEFRQVKAGDGAWLSPHNDQYPAIINDKDYDDDGETQPGKSCSALLGIHMSFNGDPALRNDILKTYLPRIEQALEPFGGRPHWGKLSTNYRYSHVQTVYPTEALEQFQSLCQKHDPTGKFRNEFIQRALFGE</sequence>
<dbReference type="GO" id="GO:0071949">
    <property type="term" value="F:FAD binding"/>
    <property type="evidence" value="ECO:0007669"/>
    <property type="project" value="InterPro"/>
</dbReference>
<dbReference type="Gene3D" id="3.30.465.10">
    <property type="match status" value="1"/>
</dbReference>